<evidence type="ECO:0000313" key="9">
    <source>
        <dbReference type="Proteomes" id="UP000660339"/>
    </source>
</evidence>
<feature type="domain" description="RNA polymerase sigma-70 region 2" evidence="5">
    <location>
        <begin position="29"/>
        <end position="89"/>
    </location>
</feature>
<organism evidence="8 9">
    <name type="scientific">Catellatospora methionotrophica</name>
    <dbReference type="NCBI Taxonomy" id="121620"/>
    <lineage>
        <taxon>Bacteria</taxon>
        <taxon>Bacillati</taxon>
        <taxon>Actinomycetota</taxon>
        <taxon>Actinomycetes</taxon>
        <taxon>Micromonosporales</taxon>
        <taxon>Micromonosporaceae</taxon>
        <taxon>Catellatospora</taxon>
    </lineage>
</organism>
<dbReference type="GO" id="GO:0016987">
    <property type="term" value="F:sigma factor activity"/>
    <property type="evidence" value="ECO:0007669"/>
    <property type="project" value="UniProtKB-KW"/>
</dbReference>
<feature type="domain" description="RNA polymerase sigma factor 70 region 4 type 2" evidence="6">
    <location>
        <begin position="121"/>
        <end position="171"/>
    </location>
</feature>
<dbReference type="SUPFAM" id="SSF48452">
    <property type="entry name" value="TPR-like"/>
    <property type="match status" value="1"/>
</dbReference>
<keyword evidence="3" id="KW-0731">Sigma factor</keyword>
<evidence type="ECO:0000256" key="4">
    <source>
        <dbReference type="ARBA" id="ARBA00023163"/>
    </source>
</evidence>
<dbReference type="SUPFAM" id="SSF88659">
    <property type="entry name" value="Sigma3 and sigma4 domains of RNA polymerase sigma factors"/>
    <property type="match status" value="1"/>
</dbReference>
<dbReference type="InterPro" id="IPR046531">
    <property type="entry name" value="DUF6596"/>
</dbReference>
<dbReference type="InterPro" id="IPR007627">
    <property type="entry name" value="RNA_pol_sigma70_r2"/>
</dbReference>
<keyword evidence="2" id="KW-0805">Transcription regulation</keyword>
<dbReference type="InterPro" id="IPR013325">
    <property type="entry name" value="RNA_pol_sigma_r2"/>
</dbReference>
<evidence type="ECO:0000313" key="8">
    <source>
        <dbReference type="EMBL" id="GIG14956.1"/>
    </source>
</evidence>
<dbReference type="GO" id="GO:0003677">
    <property type="term" value="F:DNA binding"/>
    <property type="evidence" value="ECO:0007669"/>
    <property type="project" value="InterPro"/>
</dbReference>
<dbReference type="Pfam" id="PF08281">
    <property type="entry name" value="Sigma70_r4_2"/>
    <property type="match status" value="1"/>
</dbReference>
<gene>
    <name evidence="8" type="primary">rpoE_4</name>
    <name evidence="8" type="ORF">Cme02nite_32880</name>
</gene>
<protein>
    <submittedName>
        <fullName evidence="8">RNA polymerase subunit sigma-24</fullName>
    </submittedName>
</protein>
<dbReference type="InterPro" id="IPR011990">
    <property type="entry name" value="TPR-like_helical_dom_sf"/>
</dbReference>
<name>A0A8J3PET5_9ACTN</name>
<feature type="domain" description="DUF6596" evidence="7">
    <location>
        <begin position="189"/>
        <end position="289"/>
    </location>
</feature>
<dbReference type="Pfam" id="PF04542">
    <property type="entry name" value="Sigma70_r2"/>
    <property type="match status" value="1"/>
</dbReference>
<sequence>MQPPGRGAAPAERMTDVGEAITRVHRAEWARLVATLARRFSDLDVAEEMAAEAFATAVERWPVDGVPPNPGGWLTTTAHRKAVDRLRREVKREEKHQEALMLADVPEPLGAIDDDRLRLVFTCCHPALAMEVRVALTLRMVGGLTVAEIARAFLVQEAAMSRRITRAKTKIKDARIPYRVPSREDLPGRVGGVLAVLYLIFNEGYLSSDPDKEAVRGELTAEAIRLTRLVRELMPADGEVAGLLALMLLTEARRTARVSASGELVVLGEQDRGSWDRALIAEGHALVRARLRSGQPPGRYQILAAINAVHTDARDVRDTDWSQVVALYDQLVRLDPSPIVRLNRAIAVAELDGPQVALAQVDGLPLEGYHAFHATRADLLRRLGRGEQARAAYDRAIELAGNTAETAYLRRRRDQLPGR</sequence>
<dbReference type="Gene3D" id="1.10.1740.10">
    <property type="match status" value="1"/>
</dbReference>
<comment type="caution">
    <text evidence="8">The sequence shown here is derived from an EMBL/GenBank/DDBJ whole genome shotgun (WGS) entry which is preliminary data.</text>
</comment>
<dbReference type="Proteomes" id="UP000660339">
    <property type="component" value="Unassembled WGS sequence"/>
</dbReference>
<dbReference type="Pfam" id="PF20239">
    <property type="entry name" value="DUF6596"/>
    <property type="match status" value="1"/>
</dbReference>
<keyword evidence="9" id="KW-1185">Reference proteome</keyword>
<dbReference type="AlphaFoldDB" id="A0A8J3PET5"/>
<dbReference type="PANTHER" id="PTHR47756:SF2">
    <property type="entry name" value="BLL6612 PROTEIN"/>
    <property type="match status" value="1"/>
</dbReference>
<dbReference type="Gene3D" id="1.25.40.10">
    <property type="entry name" value="Tetratricopeptide repeat domain"/>
    <property type="match status" value="1"/>
</dbReference>
<dbReference type="GO" id="GO:0006352">
    <property type="term" value="P:DNA-templated transcription initiation"/>
    <property type="evidence" value="ECO:0007669"/>
    <property type="project" value="InterPro"/>
</dbReference>
<dbReference type="PANTHER" id="PTHR47756">
    <property type="entry name" value="BLL6612 PROTEIN-RELATED"/>
    <property type="match status" value="1"/>
</dbReference>
<accession>A0A8J3PET5</accession>
<evidence type="ECO:0000256" key="1">
    <source>
        <dbReference type="ARBA" id="ARBA00010641"/>
    </source>
</evidence>
<reference evidence="8" key="1">
    <citation type="submission" date="2021-01" db="EMBL/GenBank/DDBJ databases">
        <title>Whole genome shotgun sequence of Catellatospora methionotrophica NBRC 14553.</title>
        <authorList>
            <person name="Komaki H."/>
            <person name="Tamura T."/>
        </authorList>
    </citation>
    <scope>NUCLEOTIDE SEQUENCE</scope>
    <source>
        <strain evidence="8">NBRC 14553</strain>
    </source>
</reference>
<evidence type="ECO:0000256" key="2">
    <source>
        <dbReference type="ARBA" id="ARBA00023015"/>
    </source>
</evidence>
<dbReference type="SUPFAM" id="SSF88946">
    <property type="entry name" value="Sigma2 domain of RNA polymerase sigma factors"/>
    <property type="match status" value="1"/>
</dbReference>
<keyword evidence="4" id="KW-0804">Transcription</keyword>
<proteinExistence type="inferred from homology"/>
<comment type="similarity">
    <text evidence="1">Belongs to the sigma-70 factor family. ECF subfamily.</text>
</comment>
<evidence type="ECO:0000259" key="6">
    <source>
        <dbReference type="Pfam" id="PF08281"/>
    </source>
</evidence>
<dbReference type="InterPro" id="IPR013249">
    <property type="entry name" value="RNA_pol_sigma70_r4_t2"/>
</dbReference>
<evidence type="ECO:0000256" key="3">
    <source>
        <dbReference type="ARBA" id="ARBA00023082"/>
    </source>
</evidence>
<evidence type="ECO:0000259" key="7">
    <source>
        <dbReference type="Pfam" id="PF20239"/>
    </source>
</evidence>
<dbReference type="EMBL" id="BONJ01000017">
    <property type="protein sequence ID" value="GIG14956.1"/>
    <property type="molecule type" value="Genomic_DNA"/>
</dbReference>
<dbReference type="InterPro" id="IPR013324">
    <property type="entry name" value="RNA_pol_sigma_r3/r4-like"/>
</dbReference>
<evidence type="ECO:0000259" key="5">
    <source>
        <dbReference type="Pfam" id="PF04542"/>
    </source>
</evidence>